<dbReference type="GO" id="GO:0005524">
    <property type="term" value="F:ATP binding"/>
    <property type="evidence" value="ECO:0007669"/>
    <property type="project" value="UniProtKB-KW"/>
</dbReference>
<dbReference type="Pfam" id="PF01268">
    <property type="entry name" value="FTHFS"/>
    <property type="match status" value="1"/>
</dbReference>
<keyword evidence="2 5" id="KW-0436">Ligase</keyword>
<dbReference type="InterPro" id="IPR027417">
    <property type="entry name" value="P-loop_NTPase"/>
</dbReference>
<dbReference type="SUPFAM" id="SSF52540">
    <property type="entry name" value="P-loop containing nucleoside triphosphate hydrolases"/>
    <property type="match status" value="1"/>
</dbReference>
<reference evidence="5" key="1">
    <citation type="journal article" date="2021" name="PeerJ">
        <title>Extensive microbial diversity within the chicken gut microbiome revealed by metagenomics and culture.</title>
        <authorList>
            <person name="Gilroy R."/>
            <person name="Ravi A."/>
            <person name="Getino M."/>
            <person name="Pursley I."/>
            <person name="Horton D.L."/>
            <person name="Alikhan N.F."/>
            <person name="Baker D."/>
            <person name="Gharbi K."/>
            <person name="Hall N."/>
            <person name="Watson M."/>
            <person name="Adriaenssens E.M."/>
            <person name="Foster-Nyarko E."/>
            <person name="Jarju S."/>
            <person name="Secka A."/>
            <person name="Antonio M."/>
            <person name="Oren A."/>
            <person name="Chaudhuri R.R."/>
            <person name="La Ragione R."/>
            <person name="Hildebrand F."/>
            <person name="Pallen M.J."/>
        </authorList>
    </citation>
    <scope>NUCLEOTIDE SEQUENCE</scope>
    <source>
        <strain evidence="5">14324</strain>
    </source>
</reference>
<dbReference type="Proteomes" id="UP000824041">
    <property type="component" value="Unassembled WGS sequence"/>
</dbReference>
<keyword evidence="3" id="KW-0547">Nucleotide-binding</keyword>
<protein>
    <submittedName>
        <fullName evidence="5">Formate--tetrahydrofolate ligase</fullName>
    </submittedName>
</protein>
<organism evidence="5 6">
    <name type="scientific">Candidatus Blautia faecigallinarum</name>
    <dbReference type="NCBI Taxonomy" id="2838488"/>
    <lineage>
        <taxon>Bacteria</taxon>
        <taxon>Bacillati</taxon>
        <taxon>Bacillota</taxon>
        <taxon>Clostridia</taxon>
        <taxon>Lachnospirales</taxon>
        <taxon>Lachnospiraceae</taxon>
        <taxon>Blautia</taxon>
    </lineage>
</organism>
<dbReference type="AlphaFoldDB" id="A0A9D2DUT4"/>
<evidence type="ECO:0000256" key="1">
    <source>
        <dbReference type="ARBA" id="ARBA00022563"/>
    </source>
</evidence>
<feature type="non-terminal residue" evidence="5">
    <location>
        <position position="1"/>
    </location>
</feature>
<evidence type="ECO:0000256" key="2">
    <source>
        <dbReference type="ARBA" id="ARBA00022598"/>
    </source>
</evidence>
<proteinExistence type="predicted"/>
<dbReference type="GO" id="GO:0006730">
    <property type="term" value="P:one-carbon metabolic process"/>
    <property type="evidence" value="ECO:0007669"/>
    <property type="project" value="UniProtKB-KW"/>
</dbReference>
<keyword evidence="4" id="KW-0067">ATP-binding</keyword>
<reference evidence="5" key="2">
    <citation type="submission" date="2021-04" db="EMBL/GenBank/DDBJ databases">
        <authorList>
            <person name="Gilroy R."/>
        </authorList>
    </citation>
    <scope>NUCLEOTIDE SEQUENCE</scope>
    <source>
        <strain evidence="5">14324</strain>
    </source>
</reference>
<comment type="caution">
    <text evidence="5">The sequence shown here is derived from an EMBL/GenBank/DDBJ whole genome shotgun (WGS) entry which is preliminary data.</text>
</comment>
<evidence type="ECO:0000256" key="3">
    <source>
        <dbReference type="ARBA" id="ARBA00022741"/>
    </source>
</evidence>
<dbReference type="GO" id="GO:0004329">
    <property type="term" value="F:formate-tetrahydrofolate ligase activity"/>
    <property type="evidence" value="ECO:0007669"/>
    <property type="project" value="InterPro"/>
</dbReference>
<gene>
    <name evidence="5" type="ORF">IAA21_12745</name>
</gene>
<name>A0A9D2DUT4_9FIRM</name>
<dbReference type="EMBL" id="DXBU01000170">
    <property type="protein sequence ID" value="HIZ23637.1"/>
    <property type="molecule type" value="Genomic_DNA"/>
</dbReference>
<dbReference type="InterPro" id="IPR000559">
    <property type="entry name" value="Formate_THF_ligase"/>
</dbReference>
<keyword evidence="1" id="KW-0554">One-carbon metabolism</keyword>
<sequence length="90" mass="9484">AQKQAKELEALGFGNCPICVAKTQYSLTDDQTKLGAPTDFEVTVRNLKISAGAGFIVALTGEIMTMPGLPKVPAAEKIDVDETGKITGLF</sequence>
<evidence type="ECO:0000313" key="6">
    <source>
        <dbReference type="Proteomes" id="UP000824041"/>
    </source>
</evidence>
<evidence type="ECO:0000313" key="5">
    <source>
        <dbReference type="EMBL" id="HIZ23637.1"/>
    </source>
</evidence>
<accession>A0A9D2DUT4</accession>
<evidence type="ECO:0000256" key="4">
    <source>
        <dbReference type="ARBA" id="ARBA00022840"/>
    </source>
</evidence>
<dbReference type="Gene3D" id="3.10.410.10">
    <property type="entry name" value="Formyltetrahydrofolate synthetase, domain 3"/>
    <property type="match status" value="1"/>
</dbReference>